<proteinExistence type="predicted"/>
<protein>
    <recommendedName>
        <fullName evidence="4">Preprotein translocase subunit SecB</fullName>
    </recommendedName>
</protein>
<organism evidence="2 3">
    <name type="scientific">Mucilaginibacter rubeus</name>
    <dbReference type="NCBI Taxonomy" id="2027860"/>
    <lineage>
        <taxon>Bacteria</taxon>
        <taxon>Pseudomonadati</taxon>
        <taxon>Bacteroidota</taxon>
        <taxon>Sphingobacteriia</taxon>
        <taxon>Sphingobacteriales</taxon>
        <taxon>Sphingobacteriaceae</taxon>
        <taxon>Mucilaginibacter</taxon>
    </lineage>
</organism>
<gene>
    <name evidence="2" type="ORF">DEO27_001475</name>
</gene>
<feature type="region of interest" description="Disordered" evidence="1">
    <location>
        <begin position="150"/>
        <end position="169"/>
    </location>
</feature>
<dbReference type="Proteomes" id="UP000251402">
    <property type="component" value="Chromosome"/>
</dbReference>
<reference evidence="2" key="1">
    <citation type="submission" date="2019-08" db="EMBL/GenBank/DDBJ databases">
        <title>Comparative genome analysis confer to the adaptation heavy metal polluted environment.</title>
        <authorList>
            <person name="Li Y."/>
        </authorList>
    </citation>
    <scope>NUCLEOTIDE SEQUENCE [LARGE SCALE GENOMIC DNA]</scope>
    <source>
        <strain evidence="2">P1</strain>
    </source>
</reference>
<name>A0A5C1HUL8_9SPHI</name>
<dbReference type="AlphaFoldDB" id="A0A5C1HUL8"/>
<keyword evidence="3" id="KW-1185">Reference proteome</keyword>
<feature type="compositionally biased region" description="Basic residues" evidence="1">
    <location>
        <begin position="151"/>
        <end position="169"/>
    </location>
</feature>
<dbReference type="EMBL" id="CP043450">
    <property type="protein sequence ID" value="QEM08740.1"/>
    <property type="molecule type" value="Genomic_DNA"/>
</dbReference>
<dbReference type="RefSeq" id="WP_112575897.1">
    <property type="nucleotide sequence ID" value="NZ_CP043450.1"/>
</dbReference>
<evidence type="ECO:0000313" key="2">
    <source>
        <dbReference type="EMBL" id="QEM08740.1"/>
    </source>
</evidence>
<evidence type="ECO:0008006" key="4">
    <source>
        <dbReference type="Google" id="ProtNLM"/>
    </source>
</evidence>
<dbReference type="Gene3D" id="3.10.420.10">
    <property type="entry name" value="SecB-like"/>
    <property type="match status" value="1"/>
</dbReference>
<dbReference type="OrthoDB" id="824454at2"/>
<dbReference type="InterPro" id="IPR035958">
    <property type="entry name" value="SecB-like_sf"/>
</dbReference>
<accession>A0A5C1HUL8</accession>
<evidence type="ECO:0000313" key="3">
    <source>
        <dbReference type="Proteomes" id="UP000251402"/>
    </source>
</evidence>
<dbReference type="KEGG" id="mrub:DEO27_001475"/>
<evidence type="ECO:0000256" key="1">
    <source>
        <dbReference type="SAM" id="MobiDB-lite"/>
    </source>
</evidence>
<sequence>MKVKESPLILKDFFVLRQQFEYIAPDAKSVDRSTILSYFSKYDIDIDFMIRQHDANDDILFYIKVFINSNEDEPSLPGYSIYCECLSVMDFDRTSSFDEDQRLSLLYNSALSMSISQLRTFIALMTSMCPLGKYVLPSIDLNSLIEAKKEAVKRKKTSSNKSKKTKSIK</sequence>